<evidence type="ECO:0000313" key="2">
    <source>
        <dbReference type="EMBL" id="KAJ8878968.1"/>
    </source>
</evidence>
<dbReference type="Pfam" id="PF03184">
    <property type="entry name" value="DDE_1"/>
    <property type="match status" value="1"/>
</dbReference>
<evidence type="ECO:0000259" key="1">
    <source>
        <dbReference type="Pfam" id="PF03184"/>
    </source>
</evidence>
<proteinExistence type="predicted"/>
<comment type="caution">
    <text evidence="2">The sequence shown here is derived from an EMBL/GenBank/DDBJ whole genome shotgun (WGS) entry which is preliminary data.</text>
</comment>
<dbReference type="InterPro" id="IPR004875">
    <property type="entry name" value="DDE_SF_endonuclease_dom"/>
</dbReference>
<dbReference type="Proteomes" id="UP001159363">
    <property type="component" value="Chromosome 6"/>
</dbReference>
<accession>A0ABQ9H3U4</accession>
<feature type="domain" description="DDE-1" evidence="1">
    <location>
        <begin position="2"/>
        <end position="94"/>
    </location>
</feature>
<protein>
    <recommendedName>
        <fullName evidence="1">DDE-1 domain-containing protein</fullName>
    </recommendedName>
</protein>
<sequence>MPRSFKGVDIMNHLINYYNQKGAWITQDISENWFKHKFVSSVRSFLKEKGQPQKCVLLLDNVPKHPNEVVLTPDDGLITPLDQGVIELMKHHYQSVF</sequence>
<name>A0ABQ9H3U4_9NEOP</name>
<reference evidence="2 3" key="1">
    <citation type="submission" date="2023-02" db="EMBL/GenBank/DDBJ databases">
        <title>LHISI_Scaffold_Assembly.</title>
        <authorList>
            <person name="Stuart O.P."/>
            <person name="Cleave R."/>
            <person name="Magrath M.J.L."/>
            <person name="Mikheyev A.S."/>
        </authorList>
    </citation>
    <scope>NUCLEOTIDE SEQUENCE [LARGE SCALE GENOMIC DNA]</scope>
    <source>
        <strain evidence="2">Daus_M_001</strain>
        <tissue evidence="2">Leg muscle</tissue>
    </source>
</reference>
<keyword evidence="3" id="KW-1185">Reference proteome</keyword>
<gene>
    <name evidence="2" type="ORF">PR048_019572</name>
</gene>
<organism evidence="2 3">
    <name type="scientific">Dryococelus australis</name>
    <dbReference type="NCBI Taxonomy" id="614101"/>
    <lineage>
        <taxon>Eukaryota</taxon>
        <taxon>Metazoa</taxon>
        <taxon>Ecdysozoa</taxon>
        <taxon>Arthropoda</taxon>
        <taxon>Hexapoda</taxon>
        <taxon>Insecta</taxon>
        <taxon>Pterygota</taxon>
        <taxon>Neoptera</taxon>
        <taxon>Polyneoptera</taxon>
        <taxon>Phasmatodea</taxon>
        <taxon>Verophasmatodea</taxon>
        <taxon>Anareolatae</taxon>
        <taxon>Phasmatidae</taxon>
        <taxon>Eurycanthinae</taxon>
        <taxon>Dryococelus</taxon>
    </lineage>
</organism>
<evidence type="ECO:0000313" key="3">
    <source>
        <dbReference type="Proteomes" id="UP001159363"/>
    </source>
</evidence>
<dbReference type="EMBL" id="JARBHB010000007">
    <property type="protein sequence ID" value="KAJ8878968.1"/>
    <property type="molecule type" value="Genomic_DNA"/>
</dbReference>